<gene>
    <name evidence="2" type="primary">comGF</name>
    <name evidence="2" type="ORF">QT716_02610</name>
</gene>
<comment type="caution">
    <text evidence="2">The sequence shown here is derived from an EMBL/GenBank/DDBJ whole genome shotgun (WGS) entry which is preliminary data.</text>
</comment>
<evidence type="ECO:0000313" key="2">
    <source>
        <dbReference type="EMBL" id="MDW0108936.1"/>
    </source>
</evidence>
<evidence type="ECO:0000313" key="3">
    <source>
        <dbReference type="Proteomes" id="UP001280629"/>
    </source>
</evidence>
<sequence>MTVLGREDGFTLLESLFQLVIAIAFLHLIVLFLLFKDASYKQLTDSKTIEWELFMIDMQKDLEAVTAIDINAGGSVLNAYSEEIGNKKEYSSVGGVIRRRIGNQGHVPLLTSVHSVQFIEEGTAVTVIATLQNGTKRQRSVSIGFAEK</sequence>
<name>A0ABU4FW46_9BACL</name>
<dbReference type="Pfam" id="PF15980">
    <property type="entry name" value="ComGF"/>
    <property type="match status" value="1"/>
</dbReference>
<proteinExistence type="predicted"/>
<dbReference type="RefSeq" id="WP_317934276.1">
    <property type="nucleotide sequence ID" value="NZ_JAUBDH010000002.1"/>
</dbReference>
<dbReference type="InterPro" id="IPR016977">
    <property type="entry name" value="ComGF"/>
</dbReference>
<dbReference type="EMBL" id="JAUBDH010000002">
    <property type="protein sequence ID" value="MDW0108936.1"/>
    <property type="molecule type" value="Genomic_DNA"/>
</dbReference>
<feature type="transmembrane region" description="Helical" evidence="1">
    <location>
        <begin position="16"/>
        <end position="35"/>
    </location>
</feature>
<protein>
    <submittedName>
        <fullName evidence="2">Competence type IV pilus minor pilin ComGF</fullName>
    </submittedName>
</protein>
<keyword evidence="1" id="KW-1133">Transmembrane helix</keyword>
<dbReference type="NCBIfam" id="NF041002">
    <property type="entry name" value="pilin_ComGF"/>
    <property type="match status" value="1"/>
</dbReference>
<reference evidence="2 3" key="1">
    <citation type="submission" date="2023-06" db="EMBL/GenBank/DDBJ databases">
        <title>Sporosarcina sp. nov., isolated from Korean traditional fermented seafood 'Jeotgal'.</title>
        <authorList>
            <person name="Yang A.-I."/>
            <person name="Shin N.-R."/>
        </authorList>
    </citation>
    <scope>NUCLEOTIDE SEQUENCE [LARGE SCALE GENOMIC DNA]</scope>
    <source>
        <strain evidence="2 3">KCTC3840</strain>
    </source>
</reference>
<accession>A0ABU4FW46</accession>
<keyword evidence="1" id="KW-0472">Membrane</keyword>
<keyword evidence="1" id="KW-0812">Transmembrane</keyword>
<organism evidence="2 3">
    <name type="scientific">Sporosarcina aquimarina</name>
    <dbReference type="NCBI Taxonomy" id="114975"/>
    <lineage>
        <taxon>Bacteria</taxon>
        <taxon>Bacillati</taxon>
        <taxon>Bacillota</taxon>
        <taxon>Bacilli</taxon>
        <taxon>Bacillales</taxon>
        <taxon>Caryophanaceae</taxon>
        <taxon>Sporosarcina</taxon>
    </lineage>
</organism>
<evidence type="ECO:0000256" key="1">
    <source>
        <dbReference type="SAM" id="Phobius"/>
    </source>
</evidence>
<keyword evidence="3" id="KW-1185">Reference proteome</keyword>
<dbReference type="Proteomes" id="UP001280629">
    <property type="component" value="Unassembled WGS sequence"/>
</dbReference>